<evidence type="ECO:0000313" key="2">
    <source>
        <dbReference type="Proteomes" id="UP000012073"/>
    </source>
</evidence>
<dbReference type="Gramene" id="CDF39780">
    <property type="protein sequence ID" value="CDF39780"/>
    <property type="gene ID" value="CHC_T00000386001"/>
</dbReference>
<dbReference type="AlphaFoldDB" id="R7QQW3"/>
<keyword evidence="2" id="KW-1185">Reference proteome</keyword>
<organism evidence="1 2">
    <name type="scientific">Chondrus crispus</name>
    <name type="common">Carrageen Irish moss</name>
    <name type="synonym">Polymorpha crispa</name>
    <dbReference type="NCBI Taxonomy" id="2769"/>
    <lineage>
        <taxon>Eukaryota</taxon>
        <taxon>Rhodophyta</taxon>
        <taxon>Florideophyceae</taxon>
        <taxon>Rhodymeniophycidae</taxon>
        <taxon>Gigartinales</taxon>
        <taxon>Gigartinaceae</taxon>
        <taxon>Chondrus</taxon>
    </lineage>
</organism>
<dbReference type="EMBL" id="HG002073">
    <property type="protein sequence ID" value="CDF39780.1"/>
    <property type="molecule type" value="Genomic_DNA"/>
</dbReference>
<accession>R7QQW3</accession>
<name>R7QQW3_CHOCR</name>
<gene>
    <name evidence="1" type="ORF">CHC_T00000386001</name>
</gene>
<sequence>MKEVGEICMYVRQQGIRASASRSAVYWESTAHVSD</sequence>
<proteinExistence type="predicted"/>
<dbReference type="RefSeq" id="XP_005710074.1">
    <property type="nucleotide sequence ID" value="XM_005710017.1"/>
</dbReference>
<dbReference type="GeneID" id="17317791"/>
<evidence type="ECO:0000313" key="1">
    <source>
        <dbReference type="EMBL" id="CDF39780.1"/>
    </source>
</evidence>
<protein>
    <submittedName>
        <fullName evidence="1">Uncharacterized protein</fullName>
    </submittedName>
</protein>
<dbReference type="Proteomes" id="UP000012073">
    <property type="component" value="Unassembled WGS sequence"/>
</dbReference>
<reference evidence="2" key="1">
    <citation type="journal article" date="2013" name="Proc. Natl. Acad. Sci. U.S.A.">
        <title>Genome structure and metabolic features in the red seaweed Chondrus crispus shed light on evolution of the Archaeplastida.</title>
        <authorList>
            <person name="Collen J."/>
            <person name="Porcel B."/>
            <person name="Carre W."/>
            <person name="Ball S.G."/>
            <person name="Chaparro C."/>
            <person name="Tonon T."/>
            <person name="Barbeyron T."/>
            <person name="Michel G."/>
            <person name="Noel B."/>
            <person name="Valentin K."/>
            <person name="Elias M."/>
            <person name="Artiguenave F."/>
            <person name="Arun A."/>
            <person name="Aury J.M."/>
            <person name="Barbosa-Neto J.F."/>
            <person name="Bothwell J.H."/>
            <person name="Bouget F.Y."/>
            <person name="Brillet L."/>
            <person name="Cabello-Hurtado F."/>
            <person name="Capella-Gutierrez S."/>
            <person name="Charrier B."/>
            <person name="Cladiere L."/>
            <person name="Cock J.M."/>
            <person name="Coelho S.M."/>
            <person name="Colleoni C."/>
            <person name="Czjzek M."/>
            <person name="Da Silva C."/>
            <person name="Delage L."/>
            <person name="Denoeud F."/>
            <person name="Deschamps P."/>
            <person name="Dittami S.M."/>
            <person name="Gabaldon T."/>
            <person name="Gachon C.M."/>
            <person name="Groisillier A."/>
            <person name="Herve C."/>
            <person name="Jabbari K."/>
            <person name="Katinka M."/>
            <person name="Kloareg B."/>
            <person name="Kowalczyk N."/>
            <person name="Labadie K."/>
            <person name="Leblanc C."/>
            <person name="Lopez P.J."/>
            <person name="McLachlan D.H."/>
            <person name="Meslet-Cladiere L."/>
            <person name="Moustafa A."/>
            <person name="Nehr Z."/>
            <person name="Nyvall Collen P."/>
            <person name="Panaud O."/>
            <person name="Partensky F."/>
            <person name="Poulain J."/>
            <person name="Rensing S.A."/>
            <person name="Rousvoal S."/>
            <person name="Samson G."/>
            <person name="Symeonidi A."/>
            <person name="Weissenbach J."/>
            <person name="Zambounis A."/>
            <person name="Wincker P."/>
            <person name="Boyen C."/>
        </authorList>
    </citation>
    <scope>NUCLEOTIDE SEQUENCE [LARGE SCALE GENOMIC DNA]</scope>
    <source>
        <strain evidence="2">cv. Stackhouse</strain>
    </source>
</reference>
<dbReference type="KEGG" id="ccp:CHC_T00000386001"/>